<name>A0ABP8HC44_9BACT</name>
<dbReference type="Pfam" id="PF11751">
    <property type="entry name" value="PorP_SprF"/>
    <property type="match status" value="1"/>
</dbReference>
<evidence type="ECO:0008006" key="4">
    <source>
        <dbReference type="Google" id="ProtNLM"/>
    </source>
</evidence>
<keyword evidence="3" id="KW-1185">Reference proteome</keyword>
<sequence length="339" mass="37619">MNTRIALSALLTAACLAGTLEGRAQDLHFSQFFETPLLRNPAMAGLFTGDIRVQGVYRDQWNSITTAYRTTSLSGEYKMPIGKADDFLTAGLQVLYDQAGTVAWKTTHLLPAVNYHKSLSKEVPRYLSIGFMGGPVQTRLDRSKMQTASSYTTGSDGETFPSNGHTYLDMSTGISFNTQLNSNPDNNVFVGVGYHHINRPRRSFYNSAGAELNPKLVVSGGVKFSVTEWSYFNIQGDFTKQGQYQQAIMGFLWGLKLGQDLEDPRYLIHGGAFVRVNDAVVPVIKLDYRPFSVSFSYDVNISKLKTSSLGRGGFELGISFIGKNKRREEMKGVIFCPKY</sequence>
<organism evidence="2 3">
    <name type="scientific">Flaviaesturariibacter amylovorans</name>
    <dbReference type="NCBI Taxonomy" id="1084520"/>
    <lineage>
        <taxon>Bacteria</taxon>
        <taxon>Pseudomonadati</taxon>
        <taxon>Bacteroidota</taxon>
        <taxon>Chitinophagia</taxon>
        <taxon>Chitinophagales</taxon>
        <taxon>Chitinophagaceae</taxon>
        <taxon>Flaviaestuariibacter</taxon>
    </lineage>
</organism>
<evidence type="ECO:0000313" key="3">
    <source>
        <dbReference type="Proteomes" id="UP001501725"/>
    </source>
</evidence>
<keyword evidence="1" id="KW-0732">Signal</keyword>
<evidence type="ECO:0000256" key="1">
    <source>
        <dbReference type="SAM" id="SignalP"/>
    </source>
</evidence>
<accession>A0ABP8HC44</accession>
<comment type="caution">
    <text evidence="2">The sequence shown here is derived from an EMBL/GenBank/DDBJ whole genome shotgun (WGS) entry which is preliminary data.</text>
</comment>
<feature type="chain" id="PRO_5045903205" description="Type IX secretion system membrane protein PorP/SprF" evidence="1">
    <location>
        <begin position="25"/>
        <end position="339"/>
    </location>
</feature>
<feature type="signal peptide" evidence="1">
    <location>
        <begin position="1"/>
        <end position="24"/>
    </location>
</feature>
<dbReference type="Proteomes" id="UP001501725">
    <property type="component" value="Unassembled WGS sequence"/>
</dbReference>
<dbReference type="EMBL" id="BAABGY010000009">
    <property type="protein sequence ID" value="GAA4337095.1"/>
    <property type="molecule type" value="Genomic_DNA"/>
</dbReference>
<dbReference type="PROSITE" id="PS51257">
    <property type="entry name" value="PROKAR_LIPOPROTEIN"/>
    <property type="match status" value="1"/>
</dbReference>
<dbReference type="NCBIfam" id="TIGR03519">
    <property type="entry name" value="T9SS_PorP_fam"/>
    <property type="match status" value="1"/>
</dbReference>
<gene>
    <name evidence="2" type="ORF">GCM10023184_32740</name>
</gene>
<proteinExistence type="predicted"/>
<dbReference type="InterPro" id="IPR019861">
    <property type="entry name" value="PorP/SprF_Bacteroidetes"/>
</dbReference>
<evidence type="ECO:0000313" key="2">
    <source>
        <dbReference type="EMBL" id="GAA4337095.1"/>
    </source>
</evidence>
<reference evidence="3" key="1">
    <citation type="journal article" date="2019" name="Int. J. Syst. Evol. Microbiol.">
        <title>The Global Catalogue of Microorganisms (GCM) 10K type strain sequencing project: providing services to taxonomists for standard genome sequencing and annotation.</title>
        <authorList>
            <consortium name="The Broad Institute Genomics Platform"/>
            <consortium name="The Broad Institute Genome Sequencing Center for Infectious Disease"/>
            <person name="Wu L."/>
            <person name="Ma J."/>
        </authorList>
    </citation>
    <scope>NUCLEOTIDE SEQUENCE [LARGE SCALE GENOMIC DNA]</scope>
    <source>
        <strain evidence="3">JCM 17919</strain>
    </source>
</reference>
<protein>
    <recommendedName>
        <fullName evidence="4">Type IX secretion system membrane protein PorP/SprF</fullName>
    </recommendedName>
</protein>